<keyword evidence="5" id="KW-0067">ATP-binding</keyword>
<dbReference type="PROSITE" id="PS50011">
    <property type="entry name" value="PROTEIN_KINASE_DOM"/>
    <property type="match status" value="1"/>
</dbReference>
<evidence type="ECO:0000256" key="1">
    <source>
        <dbReference type="ARBA" id="ARBA00022527"/>
    </source>
</evidence>
<feature type="domain" description="Protein kinase" evidence="6">
    <location>
        <begin position="1"/>
        <end position="91"/>
    </location>
</feature>
<proteinExistence type="predicted"/>
<accession>A0AAW1C970</accession>
<organism evidence="7 8">
    <name type="scientific">Crotalus adamanteus</name>
    <name type="common">Eastern diamondback rattlesnake</name>
    <dbReference type="NCBI Taxonomy" id="8729"/>
    <lineage>
        <taxon>Eukaryota</taxon>
        <taxon>Metazoa</taxon>
        <taxon>Chordata</taxon>
        <taxon>Craniata</taxon>
        <taxon>Vertebrata</taxon>
        <taxon>Euteleostomi</taxon>
        <taxon>Lepidosauria</taxon>
        <taxon>Squamata</taxon>
        <taxon>Bifurcata</taxon>
        <taxon>Unidentata</taxon>
        <taxon>Episquamata</taxon>
        <taxon>Toxicofera</taxon>
        <taxon>Serpentes</taxon>
        <taxon>Colubroidea</taxon>
        <taxon>Viperidae</taxon>
        <taxon>Crotalinae</taxon>
        <taxon>Crotalus</taxon>
    </lineage>
</organism>
<dbReference type="EMBL" id="JAOTOJ010000001">
    <property type="protein sequence ID" value="KAK9410578.1"/>
    <property type="molecule type" value="Genomic_DNA"/>
</dbReference>
<dbReference type="AlphaFoldDB" id="A0AAW1C970"/>
<dbReference type="GO" id="GO:0005524">
    <property type="term" value="F:ATP binding"/>
    <property type="evidence" value="ECO:0007669"/>
    <property type="project" value="UniProtKB-KW"/>
</dbReference>
<reference evidence="7 8" key="1">
    <citation type="journal article" date="2024" name="Proc. Natl. Acad. Sci. U.S.A.">
        <title>The genetic regulatory architecture and epigenomic basis for age-related changes in rattlesnake venom.</title>
        <authorList>
            <person name="Hogan M.P."/>
            <person name="Holding M.L."/>
            <person name="Nystrom G.S."/>
            <person name="Colston T.J."/>
            <person name="Bartlett D.A."/>
            <person name="Mason A.J."/>
            <person name="Ellsworth S.A."/>
            <person name="Rautsaw R.M."/>
            <person name="Lawrence K.C."/>
            <person name="Strickland J.L."/>
            <person name="He B."/>
            <person name="Fraser P."/>
            <person name="Margres M.J."/>
            <person name="Gilbert D.M."/>
            <person name="Gibbs H.L."/>
            <person name="Parkinson C.L."/>
            <person name="Rokyta D.R."/>
        </authorList>
    </citation>
    <scope>NUCLEOTIDE SEQUENCE [LARGE SCALE GENOMIC DNA]</scope>
    <source>
        <strain evidence="7">DRR0105</strain>
    </source>
</reference>
<evidence type="ECO:0000256" key="3">
    <source>
        <dbReference type="ARBA" id="ARBA00022741"/>
    </source>
</evidence>
<keyword evidence="3" id="KW-0547">Nucleotide-binding</keyword>
<dbReference type="PANTHER" id="PTHR11584:SF369">
    <property type="entry name" value="MITOGEN-ACTIVATED PROTEIN KINASE KINASE KINASE 19-RELATED"/>
    <property type="match status" value="1"/>
</dbReference>
<evidence type="ECO:0000256" key="4">
    <source>
        <dbReference type="ARBA" id="ARBA00022777"/>
    </source>
</evidence>
<dbReference type="GO" id="GO:0004674">
    <property type="term" value="F:protein serine/threonine kinase activity"/>
    <property type="evidence" value="ECO:0007669"/>
    <property type="project" value="UniProtKB-KW"/>
</dbReference>
<dbReference type="Gene3D" id="1.10.510.10">
    <property type="entry name" value="Transferase(Phosphotransferase) domain 1"/>
    <property type="match status" value="1"/>
</dbReference>
<comment type="caution">
    <text evidence="7">The sequence shown here is derived from an EMBL/GenBank/DDBJ whole genome shotgun (WGS) entry which is preliminary data.</text>
</comment>
<keyword evidence="1" id="KW-0723">Serine/threonine-protein kinase</keyword>
<dbReference type="InterPro" id="IPR000719">
    <property type="entry name" value="Prot_kinase_dom"/>
</dbReference>
<evidence type="ECO:0000259" key="6">
    <source>
        <dbReference type="PROSITE" id="PS50011"/>
    </source>
</evidence>
<keyword evidence="4 7" id="KW-0418">Kinase</keyword>
<evidence type="ECO:0000256" key="5">
    <source>
        <dbReference type="ARBA" id="ARBA00022840"/>
    </source>
</evidence>
<evidence type="ECO:0000313" key="7">
    <source>
        <dbReference type="EMBL" id="KAK9410578.1"/>
    </source>
</evidence>
<dbReference type="InterPro" id="IPR011009">
    <property type="entry name" value="Kinase-like_dom_sf"/>
</dbReference>
<protein>
    <submittedName>
        <fullName evidence="7">Mitogen-activated protein kinase kinase kinase 19</fullName>
    </submittedName>
</protein>
<sequence>MAPEVINESGYGRKSDIWSIGCTVFEMATGKPPLAAMDKLAAMFYIAAHKGLMPSLPKQCSDKAVDFVHLCLTRDQHERPTALELLQHPFIRNS</sequence>
<evidence type="ECO:0000256" key="2">
    <source>
        <dbReference type="ARBA" id="ARBA00022679"/>
    </source>
</evidence>
<name>A0AAW1C970_CROAD</name>
<dbReference type="PANTHER" id="PTHR11584">
    <property type="entry name" value="SERINE/THREONINE PROTEIN KINASE"/>
    <property type="match status" value="1"/>
</dbReference>
<dbReference type="Proteomes" id="UP001474421">
    <property type="component" value="Unassembled WGS sequence"/>
</dbReference>
<keyword evidence="8" id="KW-1185">Reference proteome</keyword>
<dbReference type="Pfam" id="PF00069">
    <property type="entry name" value="Pkinase"/>
    <property type="match status" value="1"/>
</dbReference>
<gene>
    <name evidence="7" type="ORF">NXF25_001753</name>
</gene>
<keyword evidence="2" id="KW-0808">Transferase</keyword>
<dbReference type="SUPFAM" id="SSF56112">
    <property type="entry name" value="Protein kinase-like (PK-like)"/>
    <property type="match status" value="1"/>
</dbReference>
<evidence type="ECO:0000313" key="8">
    <source>
        <dbReference type="Proteomes" id="UP001474421"/>
    </source>
</evidence>